<evidence type="ECO:0000256" key="3">
    <source>
        <dbReference type="ARBA" id="ARBA00022777"/>
    </source>
</evidence>
<reference evidence="8 9" key="1">
    <citation type="journal article" date="2017" name="Nature">
        <title>The Apostasia genome and the evolution of orchids.</title>
        <authorList>
            <person name="Zhang G.Q."/>
            <person name="Liu K.W."/>
            <person name="Li Z."/>
            <person name="Lohaus R."/>
            <person name="Hsiao Y.Y."/>
            <person name="Niu S.C."/>
            <person name="Wang J.Y."/>
            <person name="Lin Y.C."/>
            <person name="Xu Q."/>
            <person name="Chen L.J."/>
            <person name="Yoshida K."/>
            <person name="Fujiwara S."/>
            <person name="Wang Z.W."/>
            <person name="Zhang Y.Q."/>
            <person name="Mitsuda N."/>
            <person name="Wang M."/>
            <person name="Liu G.H."/>
            <person name="Pecoraro L."/>
            <person name="Huang H.X."/>
            <person name="Xiao X.J."/>
            <person name="Lin M."/>
            <person name="Wu X.Y."/>
            <person name="Wu W.L."/>
            <person name="Chen Y.Y."/>
            <person name="Chang S.B."/>
            <person name="Sakamoto S."/>
            <person name="Ohme-Takagi M."/>
            <person name="Yagi M."/>
            <person name="Zeng S.J."/>
            <person name="Shen C.Y."/>
            <person name="Yeh C.M."/>
            <person name="Luo Y.B."/>
            <person name="Tsai W.C."/>
            <person name="Van de Peer Y."/>
            <person name="Liu Z.J."/>
        </authorList>
    </citation>
    <scope>NUCLEOTIDE SEQUENCE [LARGE SCALE GENOMIC DNA]</scope>
    <source>
        <strain evidence="9">cv. Shenzhen</strain>
        <tissue evidence="8">Stem</tissue>
    </source>
</reference>
<dbReference type="CDD" id="cd06606">
    <property type="entry name" value="STKc_MAPKKK"/>
    <property type="match status" value="1"/>
</dbReference>
<dbReference type="Gene3D" id="1.10.510.10">
    <property type="entry name" value="Transferase(Phosphotransferase) domain 1"/>
    <property type="match status" value="1"/>
</dbReference>
<dbReference type="InterPro" id="IPR008271">
    <property type="entry name" value="Ser/Thr_kinase_AS"/>
</dbReference>
<dbReference type="EMBL" id="KZ451950">
    <property type="protein sequence ID" value="PKA59123.1"/>
    <property type="molecule type" value="Genomic_DNA"/>
</dbReference>
<dbReference type="SMART" id="SM00220">
    <property type="entry name" value="S_TKc"/>
    <property type="match status" value="1"/>
</dbReference>
<dbReference type="GO" id="GO:0004674">
    <property type="term" value="F:protein serine/threonine kinase activity"/>
    <property type="evidence" value="ECO:0007669"/>
    <property type="project" value="UniProtKB-KW"/>
</dbReference>
<evidence type="ECO:0000256" key="6">
    <source>
        <dbReference type="RuleBase" id="RU000304"/>
    </source>
</evidence>
<dbReference type="GO" id="GO:0005524">
    <property type="term" value="F:ATP binding"/>
    <property type="evidence" value="ECO:0007669"/>
    <property type="project" value="UniProtKB-UniRule"/>
</dbReference>
<dbReference type="Pfam" id="PF00069">
    <property type="entry name" value="Pkinase"/>
    <property type="match status" value="1"/>
</dbReference>
<dbReference type="GO" id="GO:0007165">
    <property type="term" value="P:signal transduction"/>
    <property type="evidence" value="ECO:0007669"/>
    <property type="project" value="TreeGrafter"/>
</dbReference>
<evidence type="ECO:0000256" key="2">
    <source>
        <dbReference type="ARBA" id="ARBA00022741"/>
    </source>
</evidence>
<comment type="similarity">
    <text evidence="6">Belongs to the protein kinase superfamily.</text>
</comment>
<dbReference type="PANTHER" id="PTHR48011:SF4">
    <property type="entry name" value="MITOGEN-ACTIVATED PROTEIN KINASE KINASE KINASE 19"/>
    <property type="match status" value="1"/>
</dbReference>
<keyword evidence="1 8" id="KW-0808">Transferase</keyword>
<keyword evidence="4 5" id="KW-0067">ATP-binding</keyword>
<name>A0A2I0AU88_9ASPA</name>
<keyword evidence="3 8" id="KW-0418">Kinase</keyword>
<protein>
    <submittedName>
        <fullName evidence="8">Mitogen-activated protein kinase kinase kinase 3</fullName>
        <ecNumber evidence="8">2.7.11.1</ecNumber>
    </submittedName>
</protein>
<organism evidence="8 9">
    <name type="scientific">Apostasia shenzhenica</name>
    <dbReference type="NCBI Taxonomy" id="1088818"/>
    <lineage>
        <taxon>Eukaryota</taxon>
        <taxon>Viridiplantae</taxon>
        <taxon>Streptophyta</taxon>
        <taxon>Embryophyta</taxon>
        <taxon>Tracheophyta</taxon>
        <taxon>Spermatophyta</taxon>
        <taxon>Magnoliopsida</taxon>
        <taxon>Liliopsida</taxon>
        <taxon>Asparagales</taxon>
        <taxon>Orchidaceae</taxon>
        <taxon>Apostasioideae</taxon>
        <taxon>Apostasia</taxon>
    </lineage>
</organism>
<dbReference type="SUPFAM" id="SSF56112">
    <property type="entry name" value="Protein kinase-like (PK-like)"/>
    <property type="match status" value="1"/>
</dbReference>
<dbReference type="EC" id="2.7.11.1" evidence="8"/>
<dbReference type="PROSITE" id="PS00107">
    <property type="entry name" value="PROTEIN_KINASE_ATP"/>
    <property type="match status" value="1"/>
</dbReference>
<gene>
    <name evidence="8" type="primary">ANP3</name>
    <name evidence="8" type="ORF">AXF42_Ash001216</name>
</gene>
<keyword evidence="2 5" id="KW-0547">Nucleotide-binding</keyword>
<keyword evidence="9" id="KW-1185">Reference proteome</keyword>
<sequence length="436" mass="46434">MAGAGWLRGPAIGLGSTATVSLAISTASRDVFAVKTAELSRSALLQREQSILTTLDSPAVVSCLGFDVSPDHGGAVLYNLLLEYAPGGSLAQHIKQCGGRLDEPAIRSRTREIAAGLGYLHGRGLVHCDVKPGNVLIGSDGRAKIGDLGCARWVSAGEKEIRGTPMYMAPETARGEEQGTPADIWALGCTVIEMATGLPPWPEVANAWTGIRRIGFSGEAPEIPAWFSDEGKDFLGNCFMVKPEERWTAEQLLHHPFIQSSSSFSNCTVGDWISPKSALDLWLWESAEEDDSGEAAVAGRLRELTAGASGPGPNWTWDEDWVNARSNAGECLASEAAVDGEVLVFADTLIDSAAASTSGGGGGEFVFGNDNVGRNSCERCKTEEGGYEIICFSCKMAFVYCNEDDCSLSFIAVHSCFLPITFQRRTPNLGKSLDPD</sequence>
<feature type="domain" description="Protein kinase" evidence="7">
    <location>
        <begin position="6"/>
        <end position="258"/>
    </location>
</feature>
<dbReference type="InterPro" id="IPR000719">
    <property type="entry name" value="Prot_kinase_dom"/>
</dbReference>
<dbReference type="AlphaFoldDB" id="A0A2I0AU88"/>
<dbReference type="PANTHER" id="PTHR48011">
    <property type="entry name" value="CCR4-NOT TRANSCRIPTIONAL COMPLEX SUBUNIT CAF120-RELATED"/>
    <property type="match status" value="1"/>
</dbReference>
<evidence type="ECO:0000259" key="7">
    <source>
        <dbReference type="PROSITE" id="PS50011"/>
    </source>
</evidence>
<dbReference type="InterPro" id="IPR052751">
    <property type="entry name" value="Plant_MAPKKK"/>
</dbReference>
<dbReference type="PROSITE" id="PS50011">
    <property type="entry name" value="PROTEIN_KINASE_DOM"/>
    <property type="match status" value="1"/>
</dbReference>
<dbReference type="InterPro" id="IPR011009">
    <property type="entry name" value="Kinase-like_dom_sf"/>
</dbReference>
<evidence type="ECO:0000313" key="8">
    <source>
        <dbReference type="EMBL" id="PKA59123.1"/>
    </source>
</evidence>
<evidence type="ECO:0000313" key="9">
    <source>
        <dbReference type="Proteomes" id="UP000236161"/>
    </source>
</evidence>
<evidence type="ECO:0000256" key="5">
    <source>
        <dbReference type="PROSITE-ProRule" id="PRU10141"/>
    </source>
</evidence>
<dbReference type="STRING" id="1088818.A0A2I0AU88"/>
<feature type="binding site" evidence="5">
    <location>
        <position position="35"/>
    </location>
    <ligand>
        <name>ATP</name>
        <dbReference type="ChEBI" id="CHEBI:30616"/>
    </ligand>
</feature>
<keyword evidence="6" id="KW-0723">Serine/threonine-protein kinase</keyword>
<evidence type="ECO:0000256" key="1">
    <source>
        <dbReference type="ARBA" id="ARBA00022679"/>
    </source>
</evidence>
<evidence type="ECO:0000256" key="4">
    <source>
        <dbReference type="ARBA" id="ARBA00022840"/>
    </source>
</evidence>
<dbReference type="Proteomes" id="UP000236161">
    <property type="component" value="Unassembled WGS sequence"/>
</dbReference>
<proteinExistence type="inferred from homology"/>
<dbReference type="InterPro" id="IPR017441">
    <property type="entry name" value="Protein_kinase_ATP_BS"/>
</dbReference>
<dbReference type="PROSITE" id="PS00108">
    <property type="entry name" value="PROTEIN_KINASE_ST"/>
    <property type="match status" value="1"/>
</dbReference>
<accession>A0A2I0AU88</accession>
<dbReference type="OrthoDB" id="275301at2759"/>